<gene>
    <name evidence="1" type="ORF">TNCV_2069371</name>
</gene>
<evidence type="ECO:0000313" key="1">
    <source>
        <dbReference type="EMBL" id="GFY27317.1"/>
    </source>
</evidence>
<dbReference type="AlphaFoldDB" id="A0A8X7BEA9"/>
<name>A0A8X7BEA9_TRICX</name>
<reference evidence="1" key="1">
    <citation type="submission" date="2020-08" db="EMBL/GenBank/DDBJ databases">
        <title>Multicomponent nature underlies the extraordinary mechanical properties of spider dragline silk.</title>
        <authorList>
            <person name="Kono N."/>
            <person name="Nakamura H."/>
            <person name="Mori M."/>
            <person name="Yoshida Y."/>
            <person name="Ohtoshi R."/>
            <person name="Malay A.D."/>
            <person name="Moran D.A.P."/>
            <person name="Tomita M."/>
            <person name="Numata K."/>
            <person name="Arakawa K."/>
        </authorList>
    </citation>
    <scope>NUCLEOTIDE SEQUENCE</scope>
</reference>
<dbReference type="EMBL" id="BMAU01021379">
    <property type="protein sequence ID" value="GFY27317.1"/>
    <property type="molecule type" value="Genomic_DNA"/>
</dbReference>
<proteinExistence type="predicted"/>
<evidence type="ECO:0000313" key="2">
    <source>
        <dbReference type="Proteomes" id="UP000887159"/>
    </source>
</evidence>
<keyword evidence="2" id="KW-1185">Reference proteome</keyword>
<dbReference type="Proteomes" id="UP000887159">
    <property type="component" value="Unassembled WGS sequence"/>
</dbReference>
<sequence length="102" mass="11316">MKGMAIAKRSRTRRQSFAFSPAQFIGVLRVRAQGFILPKGPGPQEVLKRPGIPLFILDFSENVNEIAPGFELLQPYSQPTPLGYRKQILPQDLSCCSTADVL</sequence>
<protein>
    <submittedName>
        <fullName evidence="1">Uncharacterized protein</fullName>
    </submittedName>
</protein>
<accession>A0A8X7BEA9</accession>
<organism evidence="1 2">
    <name type="scientific">Trichonephila clavipes</name>
    <name type="common">Golden silk orbweaver</name>
    <name type="synonym">Nephila clavipes</name>
    <dbReference type="NCBI Taxonomy" id="2585209"/>
    <lineage>
        <taxon>Eukaryota</taxon>
        <taxon>Metazoa</taxon>
        <taxon>Ecdysozoa</taxon>
        <taxon>Arthropoda</taxon>
        <taxon>Chelicerata</taxon>
        <taxon>Arachnida</taxon>
        <taxon>Araneae</taxon>
        <taxon>Araneomorphae</taxon>
        <taxon>Entelegynae</taxon>
        <taxon>Araneoidea</taxon>
        <taxon>Nephilidae</taxon>
        <taxon>Trichonephila</taxon>
    </lineage>
</organism>
<comment type="caution">
    <text evidence="1">The sequence shown here is derived from an EMBL/GenBank/DDBJ whole genome shotgun (WGS) entry which is preliminary data.</text>
</comment>